<evidence type="ECO:0000313" key="1">
    <source>
        <dbReference type="EMBL" id="KAI0051096.1"/>
    </source>
</evidence>
<sequence>MPPPVLLAQARKFSMPDDASVSSFDLSKKDSLDPTSPVVQEPGISRIFTDAALFEQVISTCPEVLKQGFVPGDDQALQDSFKSFADLVGRDLGGDELAISGRLAQLSVNNWASDSAGLVPEHLDDSDDSADTFSVTSPDDSETEGDPPLLVRQDSIIPSVSNLEPEEIVDLLEQEFGALAPAGEEKLLLETDATLFQDVVILGTVHLTTHRLSFHASLLASTPDIAQQVLRSGPVLIHRKGWHRKRRVWLELTHDMISTYRSSSQNDKIKPLRTILLSSVDEVKPVEAKHPRHLHLVLGGIPGTTEAVTEFDTEESARAWRRELNGAIYMYRRNRRAVFNNDPADDVNGIRINIPLSRIDTVTQSSCLTFASLISVSFGTSAEAVASAGGPLSPGSEAPSRTQTPSSLTRTETSHDTTSESSLDKQTLQIAVLQKDPVWDELLSKAQKAREDAKKETTAWPGTKVYIDLDPRACVQAKQDGRGSLSELQRSISGTLALDPTADMYIAKAHIHRRLVQYMGHFAVNIECIGFYSRTFNKDIRYRVPISLVKNVKPKENTREHAAVFQVSGHKNLTVAFSSDKLRDEAVAKVKSFIDAAYERRTTSSSPTSMSPVQGLTPASSRSSSPTTARRQQSVHSPGGPASPSAEITGEERDVIAPVPKRSTTSILAPLSRIPSTVANTHLPYSMKTFLPKAINVPRAALLDMPSKHFVCLTIGSRGDVQPYIALGLGLMKQGHKVTIVTHQEYHEWIVGFGINHREAGGDPGALMKLSVENKMFSPQFFKESIGKFRQWLDDLFVDSYEQCKDADVLLESPSVMAGVHIAEALHIPYFRTFTMPWTKTREFPHAFLSPPVDAPTFNAASYVLFDNVLWTATSGQVNRWRKHTMHIGPTDMGHLAQSKIPFIYNFSQAVVPKPLDWGDATTISGYWFLDNPDLGWTPPESLIAWMDKARKDQKPIVYIGFGSIVVPNPKLVTDHLIKAVQRSGVRAIISKGWSARMAKPGEEDDTVFPDECYPLEKVPHDWLFPKIDAAMHHGGAGTTGASLRAGIPTLIRPWFGDQFFWASRVQKLGVGVKVTSLRVAEIADALTKATTDRIMKERALAVGERIREENGVETAIEAIYTYMHRAAQDRKHLH</sequence>
<reference evidence="1" key="2">
    <citation type="journal article" date="2022" name="New Phytol.">
        <title>Evolutionary transition to the ectomycorrhizal habit in the genomes of a hyperdiverse lineage of mushroom-forming fungi.</title>
        <authorList>
            <person name="Looney B."/>
            <person name="Miyauchi S."/>
            <person name="Morin E."/>
            <person name="Drula E."/>
            <person name="Courty P.E."/>
            <person name="Kohler A."/>
            <person name="Kuo A."/>
            <person name="LaButti K."/>
            <person name="Pangilinan J."/>
            <person name="Lipzen A."/>
            <person name="Riley R."/>
            <person name="Andreopoulos W."/>
            <person name="He G."/>
            <person name="Johnson J."/>
            <person name="Nolan M."/>
            <person name="Tritt A."/>
            <person name="Barry K.W."/>
            <person name="Grigoriev I.V."/>
            <person name="Nagy L.G."/>
            <person name="Hibbett D."/>
            <person name="Henrissat B."/>
            <person name="Matheny P.B."/>
            <person name="Labbe J."/>
            <person name="Martin F.M."/>
        </authorList>
    </citation>
    <scope>NUCLEOTIDE SEQUENCE</scope>
    <source>
        <strain evidence="1">FP105234-sp</strain>
    </source>
</reference>
<reference evidence="1" key="1">
    <citation type="submission" date="2021-02" db="EMBL/GenBank/DDBJ databases">
        <authorList>
            <consortium name="DOE Joint Genome Institute"/>
            <person name="Ahrendt S."/>
            <person name="Looney B.P."/>
            <person name="Miyauchi S."/>
            <person name="Morin E."/>
            <person name="Drula E."/>
            <person name="Courty P.E."/>
            <person name="Chicoki N."/>
            <person name="Fauchery L."/>
            <person name="Kohler A."/>
            <person name="Kuo A."/>
            <person name="Labutti K."/>
            <person name="Pangilinan J."/>
            <person name="Lipzen A."/>
            <person name="Riley R."/>
            <person name="Andreopoulos W."/>
            <person name="He G."/>
            <person name="Johnson J."/>
            <person name="Barry K.W."/>
            <person name="Grigoriev I.V."/>
            <person name="Nagy L."/>
            <person name="Hibbett D."/>
            <person name="Henrissat B."/>
            <person name="Matheny P.B."/>
            <person name="Labbe J."/>
            <person name="Martin F."/>
        </authorList>
    </citation>
    <scope>NUCLEOTIDE SEQUENCE</scope>
    <source>
        <strain evidence="1">FP105234-sp</strain>
    </source>
</reference>
<name>A0ACB8S4U9_9AGAM</name>
<dbReference type="EMBL" id="MU275855">
    <property type="protein sequence ID" value="KAI0051096.1"/>
    <property type="molecule type" value="Genomic_DNA"/>
</dbReference>
<organism evidence="1 2">
    <name type="scientific">Auriscalpium vulgare</name>
    <dbReference type="NCBI Taxonomy" id="40419"/>
    <lineage>
        <taxon>Eukaryota</taxon>
        <taxon>Fungi</taxon>
        <taxon>Dikarya</taxon>
        <taxon>Basidiomycota</taxon>
        <taxon>Agaricomycotina</taxon>
        <taxon>Agaricomycetes</taxon>
        <taxon>Russulales</taxon>
        <taxon>Auriscalpiaceae</taxon>
        <taxon>Auriscalpium</taxon>
    </lineage>
</organism>
<accession>A0ACB8S4U9</accession>
<gene>
    <name evidence="1" type="ORF">FA95DRAFT_1535194</name>
</gene>
<comment type="caution">
    <text evidence="1">The sequence shown here is derived from an EMBL/GenBank/DDBJ whole genome shotgun (WGS) entry which is preliminary data.</text>
</comment>
<evidence type="ECO:0000313" key="2">
    <source>
        <dbReference type="Proteomes" id="UP000814033"/>
    </source>
</evidence>
<keyword evidence="2" id="KW-1185">Reference proteome</keyword>
<protein>
    <submittedName>
        <fullName evidence="1">Glycosyltransferase family 1 protein</fullName>
    </submittedName>
</protein>
<proteinExistence type="predicted"/>
<dbReference type="Proteomes" id="UP000814033">
    <property type="component" value="Unassembled WGS sequence"/>
</dbReference>